<dbReference type="PROSITE" id="PS01047">
    <property type="entry name" value="HMA_1"/>
    <property type="match status" value="1"/>
</dbReference>
<gene>
    <name evidence="3" type="ORF">B2A_04835</name>
</gene>
<dbReference type="Gene3D" id="3.30.70.100">
    <property type="match status" value="1"/>
</dbReference>
<keyword evidence="1" id="KW-0479">Metal-binding</keyword>
<dbReference type="EMBL" id="AUZZ01003284">
    <property type="protein sequence ID" value="EQD57378.1"/>
    <property type="molecule type" value="Genomic_DNA"/>
</dbReference>
<evidence type="ECO:0000259" key="2">
    <source>
        <dbReference type="PROSITE" id="PS50846"/>
    </source>
</evidence>
<reference evidence="3" key="2">
    <citation type="journal article" date="2014" name="ISME J.">
        <title>Microbial stratification in low pH oxic and suboxic macroscopic growths along an acid mine drainage.</title>
        <authorList>
            <person name="Mendez-Garcia C."/>
            <person name="Mesa V."/>
            <person name="Sprenger R.R."/>
            <person name="Richter M."/>
            <person name="Diez M.S."/>
            <person name="Solano J."/>
            <person name="Bargiela R."/>
            <person name="Golyshina O.V."/>
            <person name="Manteca A."/>
            <person name="Ramos J.L."/>
            <person name="Gallego J.R."/>
            <person name="Llorente I."/>
            <person name="Martins Dos Santos V.A."/>
            <person name="Jensen O.N."/>
            <person name="Pelaez A.I."/>
            <person name="Sanchez J."/>
            <person name="Ferrer M."/>
        </authorList>
    </citation>
    <scope>NUCLEOTIDE SEQUENCE</scope>
</reference>
<name>T1ALK5_9ZZZZ</name>
<sequence>MNETTLSVTGMTCTGCAHHVEKALRKVPGVRAVRVRYPEGTVEIAADPAPPLDVL</sequence>
<comment type="caution">
    <text evidence="3">The sequence shown here is derived from an EMBL/GenBank/DDBJ whole genome shotgun (WGS) entry which is preliminary data.</text>
</comment>
<dbReference type="GO" id="GO:0046872">
    <property type="term" value="F:metal ion binding"/>
    <property type="evidence" value="ECO:0007669"/>
    <property type="project" value="UniProtKB-KW"/>
</dbReference>
<feature type="non-terminal residue" evidence="3">
    <location>
        <position position="55"/>
    </location>
</feature>
<dbReference type="CDD" id="cd00371">
    <property type="entry name" value="HMA"/>
    <property type="match status" value="1"/>
</dbReference>
<dbReference type="InterPro" id="IPR017969">
    <property type="entry name" value="Heavy-metal-associated_CS"/>
</dbReference>
<dbReference type="PROSITE" id="PS50846">
    <property type="entry name" value="HMA_2"/>
    <property type="match status" value="1"/>
</dbReference>
<proteinExistence type="predicted"/>
<dbReference type="InterPro" id="IPR036163">
    <property type="entry name" value="HMA_dom_sf"/>
</dbReference>
<organism evidence="3">
    <name type="scientific">mine drainage metagenome</name>
    <dbReference type="NCBI Taxonomy" id="410659"/>
    <lineage>
        <taxon>unclassified sequences</taxon>
        <taxon>metagenomes</taxon>
        <taxon>ecological metagenomes</taxon>
    </lineage>
</organism>
<evidence type="ECO:0000256" key="1">
    <source>
        <dbReference type="ARBA" id="ARBA00022723"/>
    </source>
</evidence>
<evidence type="ECO:0000313" key="3">
    <source>
        <dbReference type="EMBL" id="EQD57378.1"/>
    </source>
</evidence>
<dbReference type="Pfam" id="PF00403">
    <property type="entry name" value="HMA"/>
    <property type="match status" value="1"/>
</dbReference>
<dbReference type="AlphaFoldDB" id="T1ALK5"/>
<dbReference type="InterPro" id="IPR006121">
    <property type="entry name" value="HMA_dom"/>
</dbReference>
<protein>
    <submittedName>
        <fullName evidence="3">Mercuric reductase</fullName>
    </submittedName>
</protein>
<accession>T1ALK5</accession>
<reference evidence="3" key="1">
    <citation type="submission" date="2013-08" db="EMBL/GenBank/DDBJ databases">
        <authorList>
            <person name="Mendez C."/>
            <person name="Richter M."/>
            <person name="Ferrer M."/>
            <person name="Sanchez J."/>
        </authorList>
    </citation>
    <scope>NUCLEOTIDE SEQUENCE</scope>
</reference>
<dbReference type="SUPFAM" id="SSF55008">
    <property type="entry name" value="HMA, heavy metal-associated domain"/>
    <property type="match status" value="1"/>
</dbReference>
<feature type="domain" description="HMA" evidence="2">
    <location>
        <begin position="2"/>
        <end position="55"/>
    </location>
</feature>